<evidence type="ECO:0000313" key="1">
    <source>
        <dbReference type="EMBL" id="JAH91408.1"/>
    </source>
</evidence>
<reference evidence="1" key="1">
    <citation type="submission" date="2014-11" db="EMBL/GenBank/DDBJ databases">
        <authorList>
            <person name="Amaro Gonzalez C."/>
        </authorList>
    </citation>
    <scope>NUCLEOTIDE SEQUENCE</scope>
</reference>
<name>A0A0E9WPL4_ANGAN</name>
<proteinExistence type="predicted"/>
<dbReference type="AlphaFoldDB" id="A0A0E9WPL4"/>
<organism evidence="1">
    <name type="scientific">Anguilla anguilla</name>
    <name type="common">European freshwater eel</name>
    <name type="synonym">Muraena anguilla</name>
    <dbReference type="NCBI Taxonomy" id="7936"/>
    <lineage>
        <taxon>Eukaryota</taxon>
        <taxon>Metazoa</taxon>
        <taxon>Chordata</taxon>
        <taxon>Craniata</taxon>
        <taxon>Vertebrata</taxon>
        <taxon>Euteleostomi</taxon>
        <taxon>Actinopterygii</taxon>
        <taxon>Neopterygii</taxon>
        <taxon>Teleostei</taxon>
        <taxon>Anguilliformes</taxon>
        <taxon>Anguillidae</taxon>
        <taxon>Anguilla</taxon>
    </lineage>
</organism>
<accession>A0A0E9WPL4</accession>
<dbReference type="EMBL" id="GBXM01017169">
    <property type="protein sequence ID" value="JAH91408.1"/>
    <property type="molecule type" value="Transcribed_RNA"/>
</dbReference>
<reference evidence="1" key="2">
    <citation type="journal article" date="2015" name="Fish Shellfish Immunol.">
        <title>Early steps in the European eel (Anguilla anguilla)-Vibrio vulnificus interaction in the gills: Role of the RtxA13 toxin.</title>
        <authorList>
            <person name="Callol A."/>
            <person name="Pajuelo D."/>
            <person name="Ebbesson L."/>
            <person name="Teles M."/>
            <person name="MacKenzie S."/>
            <person name="Amaro C."/>
        </authorList>
    </citation>
    <scope>NUCLEOTIDE SEQUENCE</scope>
</reference>
<protein>
    <submittedName>
        <fullName evidence="1">Uncharacterized protein</fullName>
    </submittedName>
</protein>
<sequence length="49" mass="5575">MTLALMDYTCPEQSRTLLCPSGFPHSFIILEQLQSEGKIGQIRENLYSD</sequence>